<dbReference type="EMBL" id="SMAG01000007">
    <property type="protein sequence ID" value="TCS93411.1"/>
    <property type="molecule type" value="Genomic_DNA"/>
</dbReference>
<keyword evidence="4 10" id="KW-0812">Transmembrane</keyword>
<proteinExistence type="inferred from homology"/>
<dbReference type="EC" id="2.3.1.275" evidence="10"/>
<evidence type="ECO:0000256" key="10">
    <source>
        <dbReference type="HAMAP-Rule" id="MF_01043"/>
    </source>
</evidence>
<evidence type="ECO:0000256" key="9">
    <source>
        <dbReference type="ARBA" id="ARBA00023264"/>
    </source>
</evidence>
<reference evidence="11 12" key="1">
    <citation type="submission" date="2019-03" db="EMBL/GenBank/DDBJ databases">
        <title>Genomic Encyclopedia of Type Strains, Phase IV (KMG-IV): sequencing the most valuable type-strain genomes for metagenomic binning, comparative biology and taxonomic classification.</title>
        <authorList>
            <person name="Goeker M."/>
        </authorList>
    </citation>
    <scope>NUCLEOTIDE SEQUENCE [LARGE SCALE GENOMIC DNA]</scope>
    <source>
        <strain evidence="11 12">DSM 45707</strain>
    </source>
</reference>
<evidence type="ECO:0000256" key="6">
    <source>
        <dbReference type="ARBA" id="ARBA00023098"/>
    </source>
</evidence>
<evidence type="ECO:0000256" key="4">
    <source>
        <dbReference type="ARBA" id="ARBA00022692"/>
    </source>
</evidence>
<dbReference type="NCBIfam" id="TIGR00023">
    <property type="entry name" value="glycerol-3-phosphate 1-O-acyltransferase PlsY"/>
    <property type="match status" value="1"/>
</dbReference>
<name>A0A4R3L1G7_9BACL</name>
<keyword evidence="6 10" id="KW-0443">Lipid metabolism</keyword>
<protein>
    <recommendedName>
        <fullName evidence="10">Glycerol-3-phosphate acyltransferase</fullName>
    </recommendedName>
    <alternativeName>
        <fullName evidence="10">Acyl-PO4 G3P acyltransferase</fullName>
    </alternativeName>
    <alternativeName>
        <fullName evidence="10">Acyl-phosphate--glycerol-3-phosphate acyltransferase</fullName>
    </alternativeName>
    <alternativeName>
        <fullName evidence="10">G3P acyltransferase</fullName>
        <shortName evidence="10">GPAT</shortName>
        <ecNumber evidence="10">2.3.1.275</ecNumber>
    </alternativeName>
    <alternativeName>
        <fullName evidence="10">Lysophosphatidic acid synthase</fullName>
        <shortName evidence="10">LPA synthase</shortName>
    </alternativeName>
</protein>
<keyword evidence="2 10" id="KW-0444">Lipid biosynthesis</keyword>
<gene>
    <name evidence="10" type="primary">plsY</name>
    <name evidence="11" type="ORF">EDD58_10758</name>
</gene>
<comment type="subunit">
    <text evidence="10">Probably interacts with PlsX.</text>
</comment>
<comment type="pathway">
    <text evidence="10">Lipid metabolism; phospholipid metabolism.</text>
</comment>
<sequence length="198" mass="21350">MLLTWVLPTILSYFIGSISFSYLVARYLKGIDIRSHGSGNAGATNTLRVLGKVPGIAVFFLDVFKGMGAVGIGALFNSSEVGLVVCGIAAIVGHNWPIFLRFRGGKGVATTVGVTALLFFYAALISGILAILFIILTRYVSLGSLIYTISIPVILLLMNQSSSIIWLTTVIAVLAIYQHRQNITNLVKGQERKISSRE</sequence>
<feature type="transmembrane region" description="Helical" evidence="10">
    <location>
        <begin position="82"/>
        <end position="100"/>
    </location>
</feature>
<dbReference type="GO" id="GO:0043772">
    <property type="term" value="F:acyl-phosphate glycerol-3-phosphate acyltransferase activity"/>
    <property type="evidence" value="ECO:0007669"/>
    <property type="project" value="UniProtKB-UniRule"/>
</dbReference>
<keyword evidence="11" id="KW-0012">Acyltransferase</keyword>
<dbReference type="Pfam" id="PF02660">
    <property type="entry name" value="G3P_acyltransf"/>
    <property type="match status" value="1"/>
</dbReference>
<feature type="transmembrane region" description="Helical" evidence="10">
    <location>
        <begin position="112"/>
        <end position="137"/>
    </location>
</feature>
<dbReference type="SMART" id="SM01207">
    <property type="entry name" value="G3P_acyltransf"/>
    <property type="match status" value="1"/>
</dbReference>
<evidence type="ECO:0000256" key="2">
    <source>
        <dbReference type="ARBA" id="ARBA00022516"/>
    </source>
</evidence>
<feature type="transmembrane region" description="Helical" evidence="10">
    <location>
        <begin position="149"/>
        <end position="177"/>
    </location>
</feature>
<keyword evidence="5 10" id="KW-1133">Transmembrane helix</keyword>
<evidence type="ECO:0000313" key="12">
    <source>
        <dbReference type="Proteomes" id="UP000294937"/>
    </source>
</evidence>
<dbReference type="InterPro" id="IPR003811">
    <property type="entry name" value="G3P_acylTferase_PlsY"/>
</dbReference>
<evidence type="ECO:0000256" key="8">
    <source>
        <dbReference type="ARBA" id="ARBA00023209"/>
    </source>
</evidence>
<comment type="caution">
    <text evidence="11">The sequence shown here is derived from an EMBL/GenBank/DDBJ whole genome shotgun (WGS) entry which is preliminary data.</text>
</comment>
<keyword evidence="1 10" id="KW-1003">Cell membrane</keyword>
<dbReference type="GO" id="GO:0008654">
    <property type="term" value="P:phospholipid biosynthetic process"/>
    <property type="evidence" value="ECO:0007669"/>
    <property type="project" value="UniProtKB-UniRule"/>
</dbReference>
<dbReference type="AlphaFoldDB" id="A0A4R3L1G7"/>
<keyword evidence="12" id="KW-1185">Reference proteome</keyword>
<dbReference type="RefSeq" id="WP_131925713.1">
    <property type="nucleotide sequence ID" value="NZ_SMAG01000007.1"/>
</dbReference>
<comment type="function">
    <text evidence="10">Catalyzes the transfer of an acyl group from acyl-phosphate (acyl-PO(4)) to glycerol-3-phosphate (G3P) to form lysophosphatidic acid (LPA). This enzyme utilizes acyl-phosphate as fatty acyl donor, but not acyl-CoA or acyl-ACP.</text>
</comment>
<keyword evidence="8 10" id="KW-0594">Phospholipid biosynthesis</keyword>
<dbReference type="GO" id="GO:0005886">
    <property type="term" value="C:plasma membrane"/>
    <property type="evidence" value="ECO:0007669"/>
    <property type="project" value="UniProtKB-SubCell"/>
</dbReference>
<feature type="transmembrane region" description="Helical" evidence="10">
    <location>
        <begin position="6"/>
        <end position="25"/>
    </location>
</feature>
<evidence type="ECO:0000256" key="5">
    <source>
        <dbReference type="ARBA" id="ARBA00022989"/>
    </source>
</evidence>
<comment type="similarity">
    <text evidence="10">Belongs to the PlsY family.</text>
</comment>
<evidence type="ECO:0000256" key="1">
    <source>
        <dbReference type="ARBA" id="ARBA00022475"/>
    </source>
</evidence>
<keyword evidence="3 10" id="KW-0808">Transferase</keyword>
<organism evidence="11 12">
    <name type="scientific">Hazenella coriacea</name>
    <dbReference type="NCBI Taxonomy" id="1179467"/>
    <lineage>
        <taxon>Bacteria</taxon>
        <taxon>Bacillati</taxon>
        <taxon>Bacillota</taxon>
        <taxon>Bacilli</taxon>
        <taxon>Bacillales</taxon>
        <taxon>Thermoactinomycetaceae</taxon>
        <taxon>Hazenella</taxon>
    </lineage>
</organism>
<dbReference type="PANTHER" id="PTHR30309:SF0">
    <property type="entry name" value="GLYCEROL-3-PHOSPHATE ACYLTRANSFERASE-RELATED"/>
    <property type="match status" value="1"/>
</dbReference>
<dbReference type="PANTHER" id="PTHR30309">
    <property type="entry name" value="INNER MEMBRANE PROTEIN YGIH"/>
    <property type="match status" value="1"/>
</dbReference>
<dbReference type="OrthoDB" id="9777124at2"/>
<dbReference type="Proteomes" id="UP000294937">
    <property type="component" value="Unassembled WGS sequence"/>
</dbReference>
<keyword evidence="9 10" id="KW-1208">Phospholipid metabolism</keyword>
<evidence type="ECO:0000256" key="7">
    <source>
        <dbReference type="ARBA" id="ARBA00023136"/>
    </source>
</evidence>
<accession>A0A4R3L1G7</accession>
<keyword evidence="7 10" id="KW-0472">Membrane</keyword>
<comment type="catalytic activity">
    <reaction evidence="10">
        <text>an acyl phosphate + sn-glycerol 3-phosphate = a 1-acyl-sn-glycero-3-phosphate + phosphate</text>
        <dbReference type="Rhea" id="RHEA:34075"/>
        <dbReference type="ChEBI" id="CHEBI:43474"/>
        <dbReference type="ChEBI" id="CHEBI:57597"/>
        <dbReference type="ChEBI" id="CHEBI:57970"/>
        <dbReference type="ChEBI" id="CHEBI:59918"/>
        <dbReference type="EC" id="2.3.1.275"/>
    </reaction>
</comment>
<feature type="transmembrane region" description="Helical" evidence="10">
    <location>
        <begin position="56"/>
        <end position="76"/>
    </location>
</feature>
<evidence type="ECO:0000256" key="3">
    <source>
        <dbReference type="ARBA" id="ARBA00022679"/>
    </source>
</evidence>
<dbReference type="UniPathway" id="UPA00085"/>
<dbReference type="HAMAP" id="MF_01043">
    <property type="entry name" value="PlsY"/>
    <property type="match status" value="1"/>
</dbReference>
<comment type="subcellular location">
    <subcellularLocation>
        <location evidence="10">Cell membrane</location>
        <topology evidence="10">Multi-pass membrane protein</topology>
    </subcellularLocation>
</comment>
<evidence type="ECO:0000313" key="11">
    <source>
        <dbReference type="EMBL" id="TCS93411.1"/>
    </source>
</evidence>